<feature type="transmembrane region" description="Helical" evidence="1">
    <location>
        <begin position="29"/>
        <end position="52"/>
    </location>
</feature>
<accession>K3YBE7</accession>
<reference evidence="2" key="2">
    <citation type="submission" date="2018-08" db="UniProtKB">
        <authorList>
            <consortium name="EnsemblPlants"/>
        </authorList>
    </citation>
    <scope>IDENTIFICATION</scope>
    <source>
        <strain evidence="2">Yugu1</strain>
    </source>
</reference>
<dbReference type="EMBL" id="AGNK02004520">
    <property type="status" value="NOT_ANNOTATED_CDS"/>
    <property type="molecule type" value="Genomic_DNA"/>
</dbReference>
<dbReference type="HOGENOM" id="CLU_2744859_0_0_1"/>
<keyword evidence="1" id="KW-1133">Transmembrane helix</keyword>
<dbReference type="InParanoid" id="K3YBE7"/>
<keyword evidence="3" id="KW-1185">Reference proteome</keyword>
<dbReference type="Proteomes" id="UP000004995">
    <property type="component" value="Unassembled WGS sequence"/>
</dbReference>
<protein>
    <submittedName>
        <fullName evidence="2">Uncharacterized protein</fullName>
    </submittedName>
</protein>
<evidence type="ECO:0000313" key="2">
    <source>
        <dbReference type="EnsemblPlants" id="KQK99103"/>
    </source>
</evidence>
<evidence type="ECO:0000256" key="1">
    <source>
        <dbReference type="SAM" id="Phobius"/>
    </source>
</evidence>
<proteinExistence type="predicted"/>
<dbReference type="AlphaFoldDB" id="K3YBE7"/>
<name>K3YBE7_SETIT</name>
<keyword evidence="1" id="KW-0812">Transmembrane</keyword>
<dbReference type="Gramene" id="KQK99103">
    <property type="protein sequence ID" value="KQK99103"/>
    <property type="gene ID" value="SETIT_011541mg"/>
</dbReference>
<sequence>MRLALFQPCPTAQLCQYQIFAAAPHGSPIIQHAGIIGTRVLSLFFPSVFLWISLRFMTRCLKYSSSLFLRS</sequence>
<reference evidence="3" key="1">
    <citation type="journal article" date="2012" name="Nat. Biotechnol.">
        <title>Reference genome sequence of the model plant Setaria.</title>
        <authorList>
            <person name="Bennetzen J.L."/>
            <person name="Schmutz J."/>
            <person name="Wang H."/>
            <person name="Percifield R."/>
            <person name="Hawkins J."/>
            <person name="Pontaroli A.C."/>
            <person name="Estep M."/>
            <person name="Feng L."/>
            <person name="Vaughn J.N."/>
            <person name="Grimwood J."/>
            <person name="Jenkins J."/>
            <person name="Barry K."/>
            <person name="Lindquist E."/>
            <person name="Hellsten U."/>
            <person name="Deshpande S."/>
            <person name="Wang X."/>
            <person name="Wu X."/>
            <person name="Mitros T."/>
            <person name="Triplett J."/>
            <person name="Yang X."/>
            <person name="Ye C.Y."/>
            <person name="Mauro-Herrera M."/>
            <person name="Wang L."/>
            <person name="Li P."/>
            <person name="Sharma M."/>
            <person name="Sharma R."/>
            <person name="Ronald P.C."/>
            <person name="Panaud O."/>
            <person name="Kellogg E.A."/>
            <person name="Brutnell T.P."/>
            <person name="Doust A.N."/>
            <person name="Tuskan G.A."/>
            <person name="Rokhsar D."/>
            <person name="Devos K.M."/>
        </authorList>
    </citation>
    <scope>NUCLEOTIDE SEQUENCE [LARGE SCALE GENOMIC DNA]</scope>
    <source>
        <strain evidence="3">cv. Yugu1</strain>
    </source>
</reference>
<dbReference type="EnsemblPlants" id="KQK99103">
    <property type="protein sequence ID" value="KQK99103"/>
    <property type="gene ID" value="SETIT_011541mg"/>
</dbReference>
<organism evidence="2 3">
    <name type="scientific">Setaria italica</name>
    <name type="common">Foxtail millet</name>
    <name type="synonym">Panicum italicum</name>
    <dbReference type="NCBI Taxonomy" id="4555"/>
    <lineage>
        <taxon>Eukaryota</taxon>
        <taxon>Viridiplantae</taxon>
        <taxon>Streptophyta</taxon>
        <taxon>Embryophyta</taxon>
        <taxon>Tracheophyta</taxon>
        <taxon>Spermatophyta</taxon>
        <taxon>Magnoliopsida</taxon>
        <taxon>Liliopsida</taxon>
        <taxon>Poales</taxon>
        <taxon>Poaceae</taxon>
        <taxon>PACMAD clade</taxon>
        <taxon>Panicoideae</taxon>
        <taxon>Panicodae</taxon>
        <taxon>Paniceae</taxon>
        <taxon>Cenchrinae</taxon>
        <taxon>Setaria</taxon>
    </lineage>
</organism>
<evidence type="ECO:0000313" key="3">
    <source>
        <dbReference type="Proteomes" id="UP000004995"/>
    </source>
</evidence>
<keyword evidence="1" id="KW-0472">Membrane</keyword>